<reference evidence="2 3" key="2">
    <citation type="submission" date="2015-01" db="EMBL/GenBank/DDBJ databases">
        <authorList>
            <consortium name="NBRP consortium"/>
            <person name="Sawabe T."/>
            <person name="Meirelles P."/>
            <person name="Feng G."/>
            <person name="Sayaka M."/>
            <person name="Hattori M."/>
            <person name="Ohkuma M."/>
        </authorList>
    </citation>
    <scope>NUCLEOTIDE SEQUENCE [LARGE SCALE GENOMIC DNA]</scope>
    <source>
        <strain evidence="3">JCM 19231</strain>
    </source>
</reference>
<dbReference type="Proteomes" id="UP000031671">
    <property type="component" value="Unassembled WGS sequence"/>
</dbReference>
<proteinExistence type="predicted"/>
<evidence type="ECO:0000313" key="2">
    <source>
        <dbReference type="EMBL" id="GAM59476.1"/>
    </source>
</evidence>
<evidence type="ECO:0000313" key="3">
    <source>
        <dbReference type="Proteomes" id="UP000031671"/>
    </source>
</evidence>
<sequence>MDFTVEFILIGITLAMAVLGTFSNPSSGTKLTIIALAVLTSIATGYKTYSNAEENRINKRLIITLVQSSNQPVYFSHDIVKELSSVLENTNQYVSGLTLFEDTGERIFHLENNQTMNASGLIYISKKAMNPVYYAYATEQSIKLELEKIVASPWTDCELHWNQCINELSAISKLALEIGPYEVSETTSSLDSETLTFEIESVQGLKIVLNRNFIEELYGLNPAERGLKILTEGQNYVVENL</sequence>
<dbReference type="RefSeq" id="WP_261837131.1">
    <property type="nucleotide sequence ID" value="NZ_AP024882.1"/>
</dbReference>
<dbReference type="EMBL" id="BBRZ01000158">
    <property type="protein sequence ID" value="GAM59476.1"/>
    <property type="molecule type" value="Genomic_DNA"/>
</dbReference>
<keyword evidence="3" id="KW-1185">Reference proteome</keyword>
<keyword evidence="1" id="KW-0812">Transmembrane</keyword>
<keyword evidence="1" id="KW-1133">Transmembrane helix</keyword>
<feature type="transmembrane region" description="Helical" evidence="1">
    <location>
        <begin position="7"/>
        <end position="25"/>
    </location>
</feature>
<protein>
    <submittedName>
        <fullName evidence="2">Uncharacterized protein</fullName>
    </submittedName>
</protein>
<dbReference type="AlphaFoldDB" id="A0A0B8NZV0"/>
<keyword evidence="1" id="KW-0472">Membrane</keyword>
<evidence type="ECO:0000256" key="1">
    <source>
        <dbReference type="SAM" id="Phobius"/>
    </source>
</evidence>
<organism evidence="2 3">
    <name type="scientific">Vibrio ishigakensis</name>
    <dbReference type="NCBI Taxonomy" id="1481914"/>
    <lineage>
        <taxon>Bacteria</taxon>
        <taxon>Pseudomonadati</taxon>
        <taxon>Pseudomonadota</taxon>
        <taxon>Gammaproteobacteria</taxon>
        <taxon>Vibrionales</taxon>
        <taxon>Vibrionaceae</taxon>
        <taxon>Vibrio</taxon>
    </lineage>
</organism>
<reference evidence="2 3" key="1">
    <citation type="submission" date="2015-01" db="EMBL/GenBank/DDBJ databases">
        <title>Vibrio sp. C1 JCM 19231 whole genome shotgun sequence.</title>
        <authorList>
            <person name="Sawabe T."/>
            <person name="Meirelles P."/>
            <person name="Feng G."/>
            <person name="Sayaka M."/>
            <person name="Hattori M."/>
            <person name="Ohkuma M."/>
        </authorList>
    </citation>
    <scope>NUCLEOTIDE SEQUENCE [LARGE SCALE GENOMIC DNA]</scope>
    <source>
        <strain evidence="3">JCM 19231</strain>
    </source>
</reference>
<accession>A0A0B8NZV0</accession>
<name>A0A0B8NZV0_9VIBR</name>
<gene>
    <name evidence="2" type="ORF">JCM19231_2429</name>
</gene>
<comment type="caution">
    <text evidence="2">The sequence shown here is derived from an EMBL/GenBank/DDBJ whole genome shotgun (WGS) entry which is preliminary data.</text>
</comment>